<evidence type="ECO:0000313" key="2">
    <source>
        <dbReference type="Proteomes" id="UP000828390"/>
    </source>
</evidence>
<keyword evidence="2" id="KW-1185">Reference proteome</keyword>
<evidence type="ECO:0000313" key="1">
    <source>
        <dbReference type="EMBL" id="KAH3857382.1"/>
    </source>
</evidence>
<protein>
    <submittedName>
        <fullName evidence="1">Uncharacterized protein</fullName>
    </submittedName>
</protein>
<dbReference type="Proteomes" id="UP000828390">
    <property type="component" value="Unassembled WGS sequence"/>
</dbReference>
<sequence>MLLDTILNWNYLHIGDCSAIPLWVEDIVNLRFKISRAVGDKMALPFYKPGVTYNQIVG</sequence>
<name>A0A9D4LHD2_DREPO</name>
<proteinExistence type="predicted"/>
<reference evidence="1" key="1">
    <citation type="journal article" date="2019" name="bioRxiv">
        <title>The Genome of the Zebra Mussel, Dreissena polymorpha: A Resource for Invasive Species Research.</title>
        <authorList>
            <person name="McCartney M.A."/>
            <person name="Auch B."/>
            <person name="Kono T."/>
            <person name="Mallez S."/>
            <person name="Zhang Y."/>
            <person name="Obille A."/>
            <person name="Becker A."/>
            <person name="Abrahante J.E."/>
            <person name="Garbe J."/>
            <person name="Badalamenti J.P."/>
            <person name="Herman A."/>
            <person name="Mangelson H."/>
            <person name="Liachko I."/>
            <person name="Sullivan S."/>
            <person name="Sone E.D."/>
            <person name="Koren S."/>
            <person name="Silverstein K.A.T."/>
            <person name="Beckman K.B."/>
            <person name="Gohl D.M."/>
        </authorList>
    </citation>
    <scope>NUCLEOTIDE SEQUENCE</scope>
    <source>
        <strain evidence="1">Duluth1</strain>
        <tissue evidence="1">Whole animal</tissue>
    </source>
</reference>
<organism evidence="1 2">
    <name type="scientific">Dreissena polymorpha</name>
    <name type="common">Zebra mussel</name>
    <name type="synonym">Mytilus polymorpha</name>
    <dbReference type="NCBI Taxonomy" id="45954"/>
    <lineage>
        <taxon>Eukaryota</taxon>
        <taxon>Metazoa</taxon>
        <taxon>Spiralia</taxon>
        <taxon>Lophotrochozoa</taxon>
        <taxon>Mollusca</taxon>
        <taxon>Bivalvia</taxon>
        <taxon>Autobranchia</taxon>
        <taxon>Heteroconchia</taxon>
        <taxon>Euheterodonta</taxon>
        <taxon>Imparidentia</taxon>
        <taxon>Neoheterodontei</taxon>
        <taxon>Myida</taxon>
        <taxon>Dreissenoidea</taxon>
        <taxon>Dreissenidae</taxon>
        <taxon>Dreissena</taxon>
    </lineage>
</organism>
<gene>
    <name evidence="1" type="ORF">DPMN_099989</name>
</gene>
<dbReference type="AlphaFoldDB" id="A0A9D4LHD2"/>
<comment type="caution">
    <text evidence="1">The sequence shown here is derived from an EMBL/GenBank/DDBJ whole genome shotgun (WGS) entry which is preliminary data.</text>
</comment>
<accession>A0A9D4LHD2</accession>
<dbReference type="EMBL" id="JAIWYP010000003">
    <property type="protein sequence ID" value="KAH3857382.1"/>
    <property type="molecule type" value="Genomic_DNA"/>
</dbReference>
<reference evidence="1" key="2">
    <citation type="submission" date="2020-11" db="EMBL/GenBank/DDBJ databases">
        <authorList>
            <person name="McCartney M.A."/>
            <person name="Auch B."/>
            <person name="Kono T."/>
            <person name="Mallez S."/>
            <person name="Becker A."/>
            <person name="Gohl D.M."/>
            <person name="Silverstein K.A.T."/>
            <person name="Koren S."/>
            <person name="Bechman K.B."/>
            <person name="Herman A."/>
            <person name="Abrahante J.E."/>
            <person name="Garbe J."/>
        </authorList>
    </citation>
    <scope>NUCLEOTIDE SEQUENCE</scope>
    <source>
        <strain evidence="1">Duluth1</strain>
        <tissue evidence="1">Whole animal</tissue>
    </source>
</reference>